<keyword evidence="2" id="KW-0808">Transferase</keyword>
<evidence type="ECO:0000259" key="4">
    <source>
        <dbReference type="Pfam" id="PF04577"/>
    </source>
</evidence>
<keyword evidence="6" id="KW-1185">Reference proteome</keyword>
<evidence type="ECO:0000256" key="1">
    <source>
        <dbReference type="ARBA" id="ARBA00022676"/>
    </source>
</evidence>
<reference evidence="5 6" key="1">
    <citation type="journal article" date="2018" name="Plant J.">
        <title>Genome sequences of Chlorella sorokiniana UTEX 1602 and Micractinium conductrix SAG 241.80: implications to maltose excretion by a green alga.</title>
        <authorList>
            <person name="Arriola M.B."/>
            <person name="Velmurugan N."/>
            <person name="Zhang Y."/>
            <person name="Plunkett M.H."/>
            <person name="Hondzo H."/>
            <person name="Barney B.M."/>
        </authorList>
    </citation>
    <scope>NUCLEOTIDE SEQUENCE [LARGE SCALE GENOMIC DNA]</scope>
    <source>
        <strain evidence="6">UTEX 1602</strain>
    </source>
</reference>
<dbReference type="PANTHER" id="PTHR20961">
    <property type="entry name" value="GLYCOSYLTRANSFERASE"/>
    <property type="match status" value="1"/>
</dbReference>
<dbReference type="GO" id="GO:0016763">
    <property type="term" value="F:pentosyltransferase activity"/>
    <property type="evidence" value="ECO:0007669"/>
    <property type="project" value="UniProtKB-ARBA"/>
</dbReference>
<dbReference type="Pfam" id="PF04577">
    <property type="entry name" value="Glyco_transf_61"/>
    <property type="match status" value="1"/>
</dbReference>
<evidence type="ECO:0000256" key="2">
    <source>
        <dbReference type="ARBA" id="ARBA00022679"/>
    </source>
</evidence>
<gene>
    <name evidence="5" type="ORF">C2E21_7978</name>
</gene>
<comment type="caution">
    <text evidence="5">The sequence shown here is derived from an EMBL/GenBank/DDBJ whole genome shotgun (WGS) entry which is preliminary data.</text>
</comment>
<dbReference type="GO" id="GO:0005794">
    <property type="term" value="C:Golgi apparatus"/>
    <property type="evidence" value="ECO:0007669"/>
    <property type="project" value="UniProtKB-ARBA"/>
</dbReference>
<evidence type="ECO:0000313" key="6">
    <source>
        <dbReference type="Proteomes" id="UP000239899"/>
    </source>
</evidence>
<protein>
    <recommendedName>
        <fullName evidence="4">Glycosyltransferase 61 catalytic domain-containing protein</fullName>
    </recommendedName>
</protein>
<proteinExistence type="predicted"/>
<dbReference type="AlphaFoldDB" id="A0A2P6TFF6"/>
<sequence>MTDFSHQPQAVEQKPLPWLSEQRHYNFPTNAFGSNPDAWAEDKLILPPVYARVIGEMEPTPDLQHPRFDSRIVPLILVPEWQENYGHTLGNSAAWLHASLHTRNVSDWVERLALVVHTPLGMALPRHWRPLVGPLVPAHPVQALADFSARLPPEGSGCGDQQRSRCFAEMLLCAGSGEQEAVNISQAAQTLVRLQEPLPPSPVTYPKCQTKGGNTTCLRVLFLTRSPKPAVRQVLNIEALLAKCNNWSWTDPQSNKSYAASCTRYHPDAGLTAAMAAVRSADVIIGSHGATMANAFFARPGTAMVEMFSAGWTWQVHRIWLDQDPLAQLQWWGLTVEGESAFSPGELESLYPEGHPGLYIGWQGEVKRLRDRNLRVPWAGLEQLLQDYASVQAAGGMPAYRQRRASKQAPVHYKVVAGGKLVWAGTGIHGGAFGEGS</sequence>
<dbReference type="Proteomes" id="UP000239899">
    <property type="component" value="Unassembled WGS sequence"/>
</dbReference>
<evidence type="ECO:0000256" key="3">
    <source>
        <dbReference type="ARBA" id="ARBA00023180"/>
    </source>
</evidence>
<feature type="domain" description="Glycosyltransferase 61 catalytic" evidence="4">
    <location>
        <begin position="179"/>
        <end position="305"/>
    </location>
</feature>
<keyword evidence="3" id="KW-0325">Glycoprotein</keyword>
<dbReference type="InterPro" id="IPR049625">
    <property type="entry name" value="Glyco_transf_61_cat"/>
</dbReference>
<organism evidence="5 6">
    <name type="scientific">Chlorella sorokiniana</name>
    <name type="common">Freshwater green alga</name>
    <dbReference type="NCBI Taxonomy" id="3076"/>
    <lineage>
        <taxon>Eukaryota</taxon>
        <taxon>Viridiplantae</taxon>
        <taxon>Chlorophyta</taxon>
        <taxon>core chlorophytes</taxon>
        <taxon>Trebouxiophyceae</taxon>
        <taxon>Chlorellales</taxon>
        <taxon>Chlorellaceae</taxon>
        <taxon>Chlorella clade</taxon>
        <taxon>Chlorella</taxon>
    </lineage>
</organism>
<keyword evidence="1" id="KW-0328">Glycosyltransferase</keyword>
<name>A0A2P6TFF6_CHLSO</name>
<dbReference type="OrthoDB" id="529273at2759"/>
<dbReference type="InterPro" id="IPR007657">
    <property type="entry name" value="Glycosyltransferase_61"/>
</dbReference>
<accession>A0A2P6TFF6</accession>
<dbReference type="EMBL" id="LHPG02000018">
    <property type="protein sequence ID" value="PRW32850.1"/>
    <property type="molecule type" value="Genomic_DNA"/>
</dbReference>
<evidence type="ECO:0000313" key="5">
    <source>
        <dbReference type="EMBL" id="PRW32850.1"/>
    </source>
</evidence>
<dbReference type="PANTHER" id="PTHR20961:SF124">
    <property type="entry name" value="GLYCOSYLTRANSFERASE"/>
    <property type="match status" value="1"/>
</dbReference>